<name>A7IU38_PBCVM</name>
<gene>
    <name evidence="3" type="primary">M308L</name>
    <name evidence="3" type="ORF">MT325_M308L</name>
</gene>
<dbReference type="InterPro" id="IPR014897">
    <property type="entry name" value="PBCV_basic_adap"/>
</dbReference>
<feature type="region of interest" description="Disordered" evidence="1">
    <location>
        <begin position="16"/>
        <end position="38"/>
    </location>
</feature>
<proteinExistence type="predicted"/>
<dbReference type="Proteomes" id="UP000246715">
    <property type="component" value="Segment"/>
</dbReference>
<evidence type="ECO:0000259" key="2">
    <source>
        <dbReference type="Pfam" id="PF08789"/>
    </source>
</evidence>
<reference evidence="3 4" key="1">
    <citation type="journal article" date="2007" name="Virology">
        <title>Sequence and annotation of the 314-kb MT325 and the 321-kb FR483 viruses that infect Chlorella Pbi.</title>
        <authorList>
            <person name="Fitzgerald L.A."/>
            <person name="Graves M.V."/>
            <person name="Li X."/>
            <person name="Feldblyum T."/>
            <person name="Hartigan J."/>
            <person name="Van Etten J.L."/>
        </authorList>
    </citation>
    <scope>NUCLEOTIDE SEQUENCE [LARGE SCALE GENOMIC DNA]</scope>
    <source>
        <strain evidence="3 4">MT325</strain>
    </source>
</reference>
<protein>
    <submittedName>
        <fullName evidence="3">Uncharacterized protein M308L</fullName>
    </submittedName>
</protein>
<accession>A7IU38</accession>
<organism evidence="3 4">
    <name type="scientific">Paramecium bursaria Chlorella virus MT325</name>
    <name type="common">PBCV-MT325</name>
    <dbReference type="NCBI Taxonomy" id="346932"/>
    <lineage>
        <taxon>Viruses</taxon>
        <taxon>Varidnaviria</taxon>
        <taxon>Bamfordvirae</taxon>
        <taxon>Nucleocytoviricota</taxon>
        <taxon>Megaviricetes</taxon>
        <taxon>Algavirales</taxon>
        <taxon>Phycodnaviridae</taxon>
        <taxon>Chlorovirus</taxon>
        <taxon>Chlorovirus conductrix</taxon>
        <taxon>Paramecium bursaria Chlorella virus A1</taxon>
    </lineage>
</organism>
<organismHost>
    <name type="scientific">Paramecium bursaria</name>
    <dbReference type="NCBI Taxonomy" id="74790"/>
</organismHost>
<dbReference type="Pfam" id="PF08789">
    <property type="entry name" value="PBCV_basic_adap"/>
    <property type="match status" value="1"/>
</dbReference>
<evidence type="ECO:0000313" key="3">
    <source>
        <dbReference type="EMBL" id="ABT13862.1"/>
    </source>
</evidence>
<feature type="domain" description="PBCV-specific basic adaptor" evidence="2">
    <location>
        <begin position="150"/>
        <end position="187"/>
    </location>
</feature>
<evidence type="ECO:0000256" key="1">
    <source>
        <dbReference type="SAM" id="MobiDB-lite"/>
    </source>
</evidence>
<evidence type="ECO:0000313" key="4">
    <source>
        <dbReference type="Proteomes" id="UP000246715"/>
    </source>
</evidence>
<sequence length="235" mass="25934">MNSDNNNNIEKMIERAMRGGAKTPSKTPLGRKNSIGNLEKMLMETPKSTPMKRKNSIGNLEKMLRGTPAKTPSTGKKSPNLNFDFFSKTGFLSPVRPVLAKKTTNPMRKVAPKVMQNPVRVNPKRKMAPPALIASPDRKFAHKFDGMNSGEKDSRGRIIYIGKAGGKYVLSSVGSRVPYVNEKLKAKANKGALEFTGKYDRDGLKVYKGRQGGLFVISPNSGKRKNPLRPFKNSV</sequence>
<dbReference type="EMBL" id="DQ491001">
    <property type="protein sequence ID" value="ABT13862.1"/>
    <property type="molecule type" value="Genomic_DNA"/>
</dbReference>